<accession>A0A1R1SQ26</accession>
<dbReference type="Pfam" id="PF01420">
    <property type="entry name" value="Methylase_S"/>
    <property type="match status" value="1"/>
</dbReference>
<keyword evidence="6" id="KW-1185">Reference proteome</keyword>
<evidence type="ECO:0000313" key="5">
    <source>
        <dbReference type="EMBL" id="OMI40395.1"/>
    </source>
</evidence>
<comment type="similarity">
    <text evidence="1">Belongs to the type-I restriction system S methylase family.</text>
</comment>
<keyword evidence="3" id="KW-0238">DNA-binding</keyword>
<evidence type="ECO:0000256" key="1">
    <source>
        <dbReference type="ARBA" id="ARBA00010923"/>
    </source>
</evidence>
<dbReference type="CDD" id="cd17282">
    <property type="entry name" value="RMtype1_S_Eco16444ORF1681_TRD1-CR1_like"/>
    <property type="match status" value="1"/>
</dbReference>
<dbReference type="SUPFAM" id="SSF116734">
    <property type="entry name" value="DNA methylase specificity domain"/>
    <property type="match status" value="2"/>
</dbReference>
<organism evidence="5 6">
    <name type="scientific">Streptomyces sparsogenes DSM 40356</name>
    <dbReference type="NCBI Taxonomy" id="1331668"/>
    <lineage>
        <taxon>Bacteria</taxon>
        <taxon>Bacillati</taxon>
        <taxon>Actinomycetota</taxon>
        <taxon>Actinomycetes</taxon>
        <taxon>Kitasatosporales</taxon>
        <taxon>Streptomycetaceae</taxon>
        <taxon>Streptomyces</taxon>
    </lineage>
</organism>
<evidence type="ECO:0000259" key="4">
    <source>
        <dbReference type="Pfam" id="PF01420"/>
    </source>
</evidence>
<name>A0A1R1SQ26_9ACTN</name>
<evidence type="ECO:0000313" key="6">
    <source>
        <dbReference type="Proteomes" id="UP000186168"/>
    </source>
</evidence>
<dbReference type="CDD" id="cd17260">
    <property type="entry name" value="RMtype1_S_EcoEI-TRD1-CR1_like"/>
    <property type="match status" value="1"/>
</dbReference>
<evidence type="ECO:0000256" key="3">
    <source>
        <dbReference type="ARBA" id="ARBA00023125"/>
    </source>
</evidence>
<dbReference type="GO" id="GO:0009307">
    <property type="term" value="P:DNA restriction-modification system"/>
    <property type="evidence" value="ECO:0007669"/>
    <property type="project" value="UniProtKB-KW"/>
</dbReference>
<dbReference type="STRING" id="67365.GCA_001704635_07858"/>
<dbReference type="EMBL" id="ASQP01000089">
    <property type="protein sequence ID" value="OMI40395.1"/>
    <property type="molecule type" value="Genomic_DNA"/>
</dbReference>
<dbReference type="PANTHER" id="PTHR30408">
    <property type="entry name" value="TYPE-1 RESTRICTION ENZYME ECOKI SPECIFICITY PROTEIN"/>
    <property type="match status" value="1"/>
</dbReference>
<dbReference type="Gene3D" id="3.90.220.20">
    <property type="entry name" value="DNA methylase specificity domains"/>
    <property type="match status" value="2"/>
</dbReference>
<comment type="caution">
    <text evidence="5">The sequence shown here is derived from an EMBL/GenBank/DDBJ whole genome shotgun (WGS) entry which is preliminary data.</text>
</comment>
<keyword evidence="2" id="KW-0680">Restriction system</keyword>
<feature type="domain" description="Type I restriction modification DNA specificity" evidence="4">
    <location>
        <begin position="219"/>
        <end position="365"/>
    </location>
</feature>
<protein>
    <submittedName>
        <fullName evidence="5">Type I site-specific deoxyribonuclease</fullName>
    </submittedName>
</protein>
<gene>
    <name evidence="5" type="ORF">SPAR_06020</name>
</gene>
<reference evidence="5 6" key="1">
    <citation type="submission" date="2013-05" db="EMBL/GenBank/DDBJ databases">
        <title>Genome sequence of Streptomyces sparsogenes DSM 40356.</title>
        <authorList>
            <person name="Coyne S."/>
            <person name="Seebeck F.P."/>
        </authorList>
    </citation>
    <scope>NUCLEOTIDE SEQUENCE [LARGE SCALE GENOMIC DNA]</scope>
    <source>
        <strain evidence="5 6">DSM 40356</strain>
    </source>
</reference>
<sequence length="410" mass="45785">MRNGGRRQRSGWRGSWRSWVMRELDWVPLSDLVQVNPRPRPSGDTVPYVGMEDVSNDGQLLRVTERAATSVSAGQPSFEDDDILFAKITPCMENGKGAYVAGLNGRVAYGSTEFHVLRAHPGVHAKFIHHWTMTREFRRKAESMMTGTGGQRRVPADFFTRLQVPLLSFDHQRRIARALDTITESEQAISASIRKLHLSRHASIESMLSEMYSTAPLISLSEVAEVERGKFSARPRNDPSYFGGEYCFIQTGDITQANGNVITDASQHLNSRGLKVSREFPPGTVAVTIAANIGETAILGKSMCFPDSVVGVSPHEGFESRFLERCINRFQPLLEAQAPQSAQKNINLQHLRPLPIPHVPINKQRYFLSVWEGYERRLLFASRELAKLHKLKGGLADDLLTGKVRFSGSS</sequence>
<dbReference type="AlphaFoldDB" id="A0A1R1SQ26"/>
<dbReference type="InterPro" id="IPR000055">
    <property type="entry name" value="Restrct_endonuc_typeI_TRD"/>
</dbReference>
<dbReference type="GO" id="GO:0003677">
    <property type="term" value="F:DNA binding"/>
    <property type="evidence" value="ECO:0007669"/>
    <property type="project" value="UniProtKB-KW"/>
</dbReference>
<dbReference type="PANTHER" id="PTHR30408:SF12">
    <property type="entry name" value="TYPE I RESTRICTION ENZYME MJAVIII SPECIFICITY SUBUNIT"/>
    <property type="match status" value="1"/>
</dbReference>
<dbReference type="InterPro" id="IPR044946">
    <property type="entry name" value="Restrct_endonuc_typeI_TRD_sf"/>
</dbReference>
<proteinExistence type="inferred from homology"/>
<dbReference type="InterPro" id="IPR052021">
    <property type="entry name" value="Type-I_RS_S_subunit"/>
</dbReference>
<evidence type="ECO:0000256" key="2">
    <source>
        <dbReference type="ARBA" id="ARBA00022747"/>
    </source>
</evidence>
<dbReference type="Proteomes" id="UP000186168">
    <property type="component" value="Unassembled WGS sequence"/>
</dbReference>